<evidence type="ECO:0000256" key="1">
    <source>
        <dbReference type="SAM" id="MobiDB-lite"/>
    </source>
</evidence>
<feature type="transmembrane region" description="Helical" evidence="2">
    <location>
        <begin position="51"/>
        <end position="78"/>
    </location>
</feature>
<organism evidence="3 4">
    <name type="scientific">Prorocentrum cordatum</name>
    <dbReference type="NCBI Taxonomy" id="2364126"/>
    <lineage>
        <taxon>Eukaryota</taxon>
        <taxon>Sar</taxon>
        <taxon>Alveolata</taxon>
        <taxon>Dinophyceae</taxon>
        <taxon>Prorocentrales</taxon>
        <taxon>Prorocentraceae</taxon>
        <taxon>Prorocentrum</taxon>
    </lineage>
</organism>
<accession>A0ABN9RS19</accession>
<proteinExistence type="predicted"/>
<reference evidence="3" key="1">
    <citation type="submission" date="2023-10" db="EMBL/GenBank/DDBJ databases">
        <authorList>
            <person name="Chen Y."/>
            <person name="Shah S."/>
            <person name="Dougan E. K."/>
            <person name="Thang M."/>
            <person name="Chan C."/>
        </authorList>
    </citation>
    <scope>NUCLEOTIDE SEQUENCE [LARGE SCALE GENOMIC DNA]</scope>
</reference>
<name>A0ABN9RS19_9DINO</name>
<keyword evidence="4" id="KW-1185">Reference proteome</keyword>
<sequence length="1356" mass="145919">MWEWLLQRGPEYLAQGIVNYAARCPAIPACPASGCPPCPRLVCGDCAGWGVLAYLIFSFGVVVGALVVSSGCGCVGVLRRIGRAAVKKTDSEDELELRPDWSSTSTDVLAVRWSQGYRDVPAGVPRDRVYRFRREPSAARDAEFQQAAEAEAETEGRFLAAAQGVAPPHAGFAWLLPIDGVGQVVGADAGALVPQLLLLLSLRRCRGPLQGVAPVGAQPCVVTLWRAAESGGGFRFGDPVPGHVRTARALGTKDLHVLADGTALFVEEVSPANETSFFDTGVSGDARIMAVRRNRQGRRERTWAEMVADVAREDFTNDWDLPGPRSTLWCLEFVNQEGLGLDGHHERLRSTRKLESSSWGASEHYCVTQALKLGLLKDQVNGSNLMMVDSLFRRLQTIEFAHSERAREQEAKGHGGKLGLEEQMACAGSSRAGGSLMICPLLLDDARGEVEREAPLAQNPRKARDEREGVTPAEALRKLRVAGRYDVDGAALGCAKIGVRAVAAHEKIYPGLAVIPMGWSWALWFCQKIHEGIVEAAGSGPKYWITDKTCAPDLSKPFHTQYVDNCISRPVYGVIGLIFALFSLVVGQKVGRASERWRWGRGGALGGPRRHAGRWARNAATAAALDGSTESAAPWMYGPDDTQDPVLDHAASGLPEAPGHAPGDVYGFGRLAREGEFPEVPGGMIEQDWKVVGRSEWRKKGESIPVLEARATLYGYRHLLRNCHHHGKRLVVLGDSMSVAGAVSKRRSGSRAMMNVTQSIAALSLATGPSLHYRWPPSEWTAADGPSRGRWHPAAPTALAARDARTRGAGPGHRGLAQPGAVDRAPAQDSPGGVEGAPSTSSAPWRWDGRGLEPAYVIGAQSRGRAAAATPRASAPGRFAGPSGLERAAAPQAVRAPGTTALDAAPIQPRTRNRYQEIFRDFLARSNGRPLTSEDLVDEAIAEWLDELYLDGEDLSAGSWAYAAVTFFTGLNKASGALMPRSRRALRGFRSLAPPRSRLPMPCMVVAMVVMELIARRRVESALAVLLVFELYLRPGEAFHIRAADLVPPVSDVSGASHWCVTLHAAETERESKTGEFDESLSLDLGRQSCLGPALNQLASQRLGANWRAAQQRRAGTGHHLAAPLFTGTLADVTKDFKTVVEALGVHTALGAAHMYMLRHGGASRDCASGYRRLEDVRGRSQPSVRRCEKGSRLAQVVLKLTPALQAHGKLCTELLSERVFVEVFSGSGHLSEAISGVGVAALLWDISLGENYDRSDSGPMGLGGLSQADQEKLANARCVGGSKRGICSRTGRGHQQLQGKDPAGHFYAKLAEPYPKRLCKALATAYYNSWAKAAASIVLGLAEARLHIHPGVWLK</sequence>
<keyword evidence="2" id="KW-0812">Transmembrane</keyword>
<evidence type="ECO:0000313" key="4">
    <source>
        <dbReference type="Proteomes" id="UP001189429"/>
    </source>
</evidence>
<evidence type="ECO:0000313" key="3">
    <source>
        <dbReference type="EMBL" id="CAK0822068.1"/>
    </source>
</evidence>
<keyword evidence="2" id="KW-1133">Transmembrane helix</keyword>
<gene>
    <name evidence="3" type="ORF">PCOR1329_LOCUS23178</name>
</gene>
<evidence type="ECO:0000256" key="2">
    <source>
        <dbReference type="SAM" id="Phobius"/>
    </source>
</evidence>
<comment type="caution">
    <text evidence="3">The sequence shown here is derived from an EMBL/GenBank/DDBJ whole genome shotgun (WGS) entry which is preliminary data.</text>
</comment>
<dbReference type="Proteomes" id="UP001189429">
    <property type="component" value="Unassembled WGS sequence"/>
</dbReference>
<protein>
    <submittedName>
        <fullName evidence="3">Uncharacterized protein</fullName>
    </submittedName>
</protein>
<dbReference type="EMBL" id="CAUYUJ010007814">
    <property type="protein sequence ID" value="CAK0822068.1"/>
    <property type="molecule type" value="Genomic_DNA"/>
</dbReference>
<feature type="region of interest" description="Disordered" evidence="1">
    <location>
        <begin position="800"/>
        <end position="848"/>
    </location>
</feature>
<keyword evidence="2" id="KW-0472">Membrane</keyword>